<feature type="signal peptide" evidence="1">
    <location>
        <begin position="1"/>
        <end position="27"/>
    </location>
</feature>
<dbReference type="EMBL" id="SOML01000004">
    <property type="protein sequence ID" value="TFD96933.1"/>
    <property type="molecule type" value="Genomic_DNA"/>
</dbReference>
<organism evidence="3 4">
    <name type="scientific">Dysgonomonas capnocytophagoides</name>
    <dbReference type="NCBI Taxonomy" id="45254"/>
    <lineage>
        <taxon>Bacteria</taxon>
        <taxon>Pseudomonadati</taxon>
        <taxon>Bacteroidota</taxon>
        <taxon>Bacteroidia</taxon>
        <taxon>Bacteroidales</taxon>
        <taxon>Dysgonomonadaceae</taxon>
        <taxon>Dysgonomonas</taxon>
    </lineage>
</organism>
<protein>
    <submittedName>
        <fullName evidence="3">Porin family protein</fullName>
    </submittedName>
</protein>
<dbReference type="Pfam" id="PF13568">
    <property type="entry name" value="OMP_b-brl_2"/>
    <property type="match status" value="1"/>
</dbReference>
<feature type="domain" description="Outer membrane protein beta-barrel" evidence="2">
    <location>
        <begin position="23"/>
        <end position="181"/>
    </location>
</feature>
<evidence type="ECO:0000259" key="2">
    <source>
        <dbReference type="Pfam" id="PF13568"/>
    </source>
</evidence>
<dbReference type="Proteomes" id="UP000297861">
    <property type="component" value="Unassembled WGS sequence"/>
</dbReference>
<reference evidence="3 4" key="1">
    <citation type="submission" date="2019-03" db="EMBL/GenBank/DDBJ databases">
        <title>San Antonio Military Medical Center submission to MRSN (WRAIR), pending publication.</title>
        <authorList>
            <person name="Blyth D.M."/>
            <person name="Mccarthy S.L."/>
            <person name="Schall S.E."/>
            <person name="Stam J.A."/>
            <person name="Ong A.C."/>
            <person name="Mcgann P.T."/>
        </authorList>
    </citation>
    <scope>NUCLEOTIDE SEQUENCE [LARGE SCALE GENOMIC DNA]</scope>
    <source>
        <strain evidence="3 4">MRSN571793</strain>
    </source>
</reference>
<keyword evidence="1" id="KW-0732">Signal</keyword>
<accession>A0A4Y8L301</accession>
<gene>
    <name evidence="3" type="ORF">E2605_08975</name>
</gene>
<feature type="chain" id="PRO_5021288557" evidence="1">
    <location>
        <begin position="28"/>
        <end position="207"/>
    </location>
</feature>
<dbReference type="InterPro" id="IPR025665">
    <property type="entry name" value="Beta-barrel_OMP_2"/>
</dbReference>
<dbReference type="STRING" id="1121485.GCA_000426485_03016"/>
<comment type="caution">
    <text evidence="3">The sequence shown here is derived from an EMBL/GenBank/DDBJ whole genome shotgun (WGS) entry which is preliminary data.</text>
</comment>
<evidence type="ECO:0000256" key="1">
    <source>
        <dbReference type="SAM" id="SignalP"/>
    </source>
</evidence>
<sequence>MKKNYMSFMKCLAVAALVFIGAAQANAQLRFGVKGGFDVSSNRINKDILNANNRLGFQIGGTMELMAPIVGWGGELSVLYGHQQYDVKGLKDGNDDVSLSDYNYLRVPLNLKKKFSIMGLFGVFIQAGPYAEFKLSGGDVKGVDQQWKSKSYGMGLNAGAGVELLTHLEVGMYYRKSLTDNYGDNAHWGNIVKKRPDNWSVNLTYFF</sequence>
<proteinExistence type="predicted"/>
<dbReference type="AlphaFoldDB" id="A0A4Y8L301"/>
<name>A0A4Y8L301_9BACT</name>
<keyword evidence="4" id="KW-1185">Reference proteome</keyword>
<dbReference type="OrthoDB" id="1011633at2"/>
<evidence type="ECO:0000313" key="3">
    <source>
        <dbReference type="EMBL" id="TFD96933.1"/>
    </source>
</evidence>
<dbReference type="RefSeq" id="WP_134436189.1">
    <property type="nucleotide sequence ID" value="NZ_SOML01000004.1"/>
</dbReference>
<evidence type="ECO:0000313" key="4">
    <source>
        <dbReference type="Proteomes" id="UP000297861"/>
    </source>
</evidence>